<dbReference type="HAMAP" id="MF_00795">
    <property type="entry name" value="CutC"/>
    <property type="match status" value="1"/>
</dbReference>
<protein>
    <recommendedName>
        <fullName evidence="2">PF03932 family protein CutC</fullName>
    </recommendedName>
</protein>
<dbReference type="Gene3D" id="3.20.20.380">
    <property type="entry name" value="Copper homeostasis (CutC) domain"/>
    <property type="match status" value="1"/>
</dbReference>
<keyword evidence="2" id="KW-0963">Cytoplasm</keyword>
<dbReference type="SUPFAM" id="SSF110395">
    <property type="entry name" value="CutC-like"/>
    <property type="match status" value="1"/>
</dbReference>
<evidence type="ECO:0000256" key="1">
    <source>
        <dbReference type="ARBA" id="ARBA00007768"/>
    </source>
</evidence>
<dbReference type="EMBL" id="CP101620">
    <property type="protein sequence ID" value="UTY39826.1"/>
    <property type="molecule type" value="Genomic_DNA"/>
</dbReference>
<dbReference type="Proteomes" id="UP001060112">
    <property type="component" value="Chromosome"/>
</dbReference>
<comment type="similarity">
    <text evidence="1 2">Belongs to the CutC family.</text>
</comment>
<evidence type="ECO:0000256" key="2">
    <source>
        <dbReference type="HAMAP-Rule" id="MF_00795"/>
    </source>
</evidence>
<dbReference type="InterPro" id="IPR005627">
    <property type="entry name" value="CutC-like"/>
</dbReference>
<dbReference type="InterPro" id="IPR036822">
    <property type="entry name" value="CutC-like_dom_sf"/>
</dbReference>
<dbReference type="RefSeq" id="WP_290141246.1">
    <property type="nucleotide sequence ID" value="NZ_CP101620.1"/>
</dbReference>
<evidence type="ECO:0000313" key="4">
    <source>
        <dbReference type="Proteomes" id="UP001060112"/>
    </source>
</evidence>
<sequence length="252" mass="27944">MKPIVEICCGSYSDALAAARAGASRIELNSALSLGGLTPSLATLIKVKQTTSLKVIAMVRSRGAGFCYSEEEYEVMKDEAKLMLENGADGLAFGFLDIHGNIDQKRTQEFVQMIHAYQKEAVFHRAFDCVADPFQAIELLIDLGVDRLLTSGLKPQAIDALDCLCQLQQQYGQQIEILVGSGVNKNNVLDIIDKTHVHQVHSSCKDWLEDCTTAMHDVSFAYAPFPHESDYEIVSEIFVKQLLDEIEKNSQR</sequence>
<comment type="subcellular location">
    <subcellularLocation>
        <location evidence="2">Cytoplasm</location>
    </subcellularLocation>
</comment>
<dbReference type="PANTHER" id="PTHR12598">
    <property type="entry name" value="COPPER HOMEOSTASIS PROTEIN CUTC"/>
    <property type="match status" value="1"/>
</dbReference>
<comment type="caution">
    <text evidence="2">Once thought to be involved in copper homeostasis, experiments in E.coli have shown this is not the case.</text>
</comment>
<organism evidence="3 4">
    <name type="scientific">Allocoprobacillus halotolerans</name>
    <dbReference type="NCBI Taxonomy" id="2944914"/>
    <lineage>
        <taxon>Bacteria</taxon>
        <taxon>Bacillati</taxon>
        <taxon>Bacillota</taxon>
        <taxon>Erysipelotrichia</taxon>
        <taxon>Erysipelotrichales</taxon>
        <taxon>Erysipelotrichaceae</taxon>
        <taxon>Allocoprobacillus</taxon>
    </lineage>
</organism>
<gene>
    <name evidence="2" type="primary">cutC</name>
    <name evidence="3" type="ORF">NMU03_03175</name>
</gene>
<dbReference type="Pfam" id="PF03932">
    <property type="entry name" value="CutC"/>
    <property type="match status" value="1"/>
</dbReference>
<name>A0ABY5I6G4_9FIRM</name>
<dbReference type="PANTHER" id="PTHR12598:SF0">
    <property type="entry name" value="COPPER HOMEOSTASIS PROTEIN CUTC HOMOLOG"/>
    <property type="match status" value="1"/>
</dbReference>
<accession>A0ABY5I6G4</accession>
<reference evidence="3" key="1">
    <citation type="submission" date="2022-07" db="EMBL/GenBank/DDBJ databases">
        <title>Faecal culturing of patients with breast cancer.</title>
        <authorList>
            <person name="Teng N.M.Y."/>
            <person name="Kiu R."/>
            <person name="Evans R."/>
            <person name="Baker D.J."/>
            <person name="Zenner C."/>
            <person name="Robinson S.D."/>
            <person name="Hall L.J."/>
        </authorList>
    </citation>
    <scope>NUCLEOTIDE SEQUENCE</scope>
    <source>
        <strain evidence="3">LH1062</strain>
    </source>
</reference>
<keyword evidence="4" id="KW-1185">Reference proteome</keyword>
<proteinExistence type="inferred from homology"/>
<evidence type="ECO:0000313" key="3">
    <source>
        <dbReference type="EMBL" id="UTY39826.1"/>
    </source>
</evidence>